<sequence>MNNHQKSSFYPSRGHRKEHPLGDFLNPALALLGLGLRKSPIGQKLNFANHPYLSAREATHCKGLIIFLLVLLPFSVQALLDKTIPIDVKAYTVVIDERLGLSTYTGNAQIEQGDLIITAEKIQIFSENQAITKVIAVGTTKKPAYYKQNQVNQAEFVEATAQTIVYFIGKQLVRLKGGARLIQGADSFSGGVLSYDINQDKVIAIKSKDGTQRVKFKIKL</sequence>
<dbReference type="InterPro" id="IPR052037">
    <property type="entry name" value="LPS_export_LptA"/>
</dbReference>
<feature type="domain" description="Organic solvent tolerance-like N-terminal" evidence="4">
    <location>
        <begin position="88"/>
        <end position="200"/>
    </location>
</feature>
<evidence type="ECO:0000256" key="1">
    <source>
        <dbReference type="ARBA" id="ARBA00022448"/>
    </source>
</evidence>
<dbReference type="AlphaFoldDB" id="A0A1W1E592"/>
<reference evidence="5" key="1">
    <citation type="submission" date="2016-10" db="EMBL/GenBank/DDBJ databases">
        <authorList>
            <person name="de Groot N.N."/>
        </authorList>
    </citation>
    <scope>NUCLEOTIDE SEQUENCE</scope>
</reference>
<keyword evidence="2" id="KW-0732">Signal</keyword>
<accession>A0A1W1E592</accession>
<evidence type="ECO:0000256" key="3">
    <source>
        <dbReference type="ARBA" id="ARBA00022764"/>
    </source>
</evidence>
<keyword evidence="3" id="KW-0574">Periplasm</keyword>
<dbReference type="GO" id="GO:0030288">
    <property type="term" value="C:outer membrane-bounded periplasmic space"/>
    <property type="evidence" value="ECO:0007669"/>
    <property type="project" value="TreeGrafter"/>
</dbReference>
<dbReference type="GO" id="GO:0009279">
    <property type="term" value="C:cell outer membrane"/>
    <property type="evidence" value="ECO:0007669"/>
    <property type="project" value="TreeGrafter"/>
</dbReference>
<dbReference type="GO" id="GO:0015920">
    <property type="term" value="P:lipopolysaccharide transport"/>
    <property type="evidence" value="ECO:0007669"/>
    <property type="project" value="InterPro"/>
</dbReference>
<name>A0A1W1E592_9ZZZZ</name>
<organism evidence="5">
    <name type="scientific">hydrothermal vent metagenome</name>
    <dbReference type="NCBI Taxonomy" id="652676"/>
    <lineage>
        <taxon>unclassified sequences</taxon>
        <taxon>metagenomes</taxon>
        <taxon>ecological metagenomes</taxon>
    </lineage>
</organism>
<dbReference type="Gene3D" id="2.60.450.10">
    <property type="entry name" value="Lipopolysaccharide (LPS) transport protein A like domain"/>
    <property type="match status" value="1"/>
</dbReference>
<dbReference type="GO" id="GO:0017089">
    <property type="term" value="F:glycolipid transfer activity"/>
    <property type="evidence" value="ECO:0007669"/>
    <property type="project" value="TreeGrafter"/>
</dbReference>
<dbReference type="Pfam" id="PF03968">
    <property type="entry name" value="LptD_N"/>
    <property type="match status" value="1"/>
</dbReference>
<dbReference type="InterPro" id="IPR005653">
    <property type="entry name" value="OstA-like_N"/>
</dbReference>
<gene>
    <name evidence="5" type="ORF">MNB_SUP05-SYMBIONT-5-1294</name>
</gene>
<dbReference type="GO" id="GO:0001530">
    <property type="term" value="F:lipopolysaccharide binding"/>
    <property type="evidence" value="ECO:0007669"/>
    <property type="project" value="InterPro"/>
</dbReference>
<dbReference type="EMBL" id="FPHZ01000196">
    <property type="protein sequence ID" value="SFV89031.1"/>
    <property type="molecule type" value="Genomic_DNA"/>
</dbReference>
<dbReference type="PANTHER" id="PTHR36504:SF1">
    <property type="entry name" value="LIPOPOLYSACCHARIDE EXPORT SYSTEM PROTEIN LPTA"/>
    <property type="match status" value="1"/>
</dbReference>
<dbReference type="NCBIfam" id="TIGR03002">
    <property type="entry name" value="outer_YhbN_LptA"/>
    <property type="match status" value="1"/>
</dbReference>
<keyword evidence="1" id="KW-0813">Transport</keyword>
<evidence type="ECO:0000313" key="5">
    <source>
        <dbReference type="EMBL" id="SFV89031.1"/>
    </source>
</evidence>
<proteinExistence type="predicted"/>
<evidence type="ECO:0000259" key="4">
    <source>
        <dbReference type="Pfam" id="PF03968"/>
    </source>
</evidence>
<dbReference type="InterPro" id="IPR014340">
    <property type="entry name" value="LptA"/>
</dbReference>
<dbReference type="PANTHER" id="PTHR36504">
    <property type="entry name" value="LIPOPOLYSACCHARIDE EXPORT SYSTEM PROTEIN LPTA"/>
    <property type="match status" value="1"/>
</dbReference>
<protein>
    <recommendedName>
        <fullName evidence="4">Organic solvent tolerance-like N-terminal domain-containing protein</fullName>
    </recommendedName>
</protein>
<evidence type="ECO:0000256" key="2">
    <source>
        <dbReference type="ARBA" id="ARBA00022729"/>
    </source>
</evidence>